<feature type="domain" description="Par3/HAL N-terminal" evidence="5">
    <location>
        <begin position="2"/>
        <end position="60"/>
    </location>
</feature>
<dbReference type="GO" id="GO:0016324">
    <property type="term" value="C:apical plasma membrane"/>
    <property type="evidence" value="ECO:0007669"/>
    <property type="project" value="TreeGrafter"/>
</dbReference>
<dbReference type="GO" id="GO:0035091">
    <property type="term" value="F:phosphatidylinositol binding"/>
    <property type="evidence" value="ECO:0007669"/>
    <property type="project" value="TreeGrafter"/>
</dbReference>
<proteinExistence type="predicted"/>
<evidence type="ECO:0000313" key="6">
    <source>
        <dbReference type="EMBL" id="RXN02735.1"/>
    </source>
</evidence>
<dbReference type="GO" id="GO:0051660">
    <property type="term" value="P:establishment of centrosome localization"/>
    <property type="evidence" value="ECO:0007669"/>
    <property type="project" value="TreeGrafter"/>
</dbReference>
<dbReference type="InterPro" id="IPR021922">
    <property type="entry name" value="Par3/HAL_N"/>
</dbReference>
<feature type="region of interest" description="Disordered" evidence="4">
    <location>
        <begin position="210"/>
        <end position="280"/>
    </location>
</feature>
<protein>
    <submittedName>
        <fullName evidence="6">Partitioning defective 3-like protein</fullName>
    </submittedName>
</protein>
<dbReference type="AlphaFoldDB" id="A0A498LBM5"/>
<evidence type="ECO:0000256" key="2">
    <source>
        <dbReference type="ARBA" id="ARBA00022737"/>
    </source>
</evidence>
<dbReference type="GO" id="GO:0051301">
    <property type="term" value="P:cell division"/>
    <property type="evidence" value="ECO:0007669"/>
    <property type="project" value="UniProtKB-KW"/>
</dbReference>
<dbReference type="GO" id="GO:0008104">
    <property type="term" value="P:intracellular protein localization"/>
    <property type="evidence" value="ECO:0007669"/>
    <property type="project" value="TreeGrafter"/>
</dbReference>
<keyword evidence="7" id="KW-1185">Reference proteome</keyword>
<evidence type="ECO:0000256" key="4">
    <source>
        <dbReference type="SAM" id="MobiDB-lite"/>
    </source>
</evidence>
<dbReference type="Gene3D" id="3.10.20.90">
    <property type="entry name" value="Phosphatidylinositol 3-kinase Catalytic Subunit, Chain A, domain 1"/>
    <property type="match status" value="1"/>
</dbReference>
<dbReference type="GO" id="GO:0045197">
    <property type="term" value="P:establishment or maintenance of epithelial cell apical/basal polarity"/>
    <property type="evidence" value="ECO:0007669"/>
    <property type="project" value="TreeGrafter"/>
</dbReference>
<feature type="region of interest" description="Disordered" evidence="4">
    <location>
        <begin position="68"/>
        <end position="90"/>
    </location>
</feature>
<sequence length="311" mass="34834">MVRDLIDQATQRYKKIVEQDGEFLVRTLHVEYVDGGILDPDDMLTDLVEDKDKLKAVYEKMELQQRAMVSPGGSVASGHSSPNPSEPELSVLQPYLGSEIEVTPSTLKSMNIRTLGLNIRAIEKNSRSERERIFEEDECIVQINDTELIDKSFAQSQEVFRQAMSLPTVRLEVLPVANKLRYEKSLIGQLFNNAEPIPTVPKVKSPFLVHRLGPSTTSTPSPEPPASQTPPQKEEEQLQPTRHTPVETDHRRATPSPPVSASPTLKDRSESPAPKKTPALAMLVNMINKKSMRKMKIDLKKVDQKVPSRAL</sequence>
<name>A0A498LBM5_LABRO</name>
<dbReference type="SUPFAM" id="SSF50156">
    <property type="entry name" value="PDZ domain-like"/>
    <property type="match status" value="1"/>
</dbReference>
<keyword evidence="2" id="KW-0677">Repeat</keyword>
<evidence type="ECO:0000259" key="5">
    <source>
        <dbReference type="Pfam" id="PF12053"/>
    </source>
</evidence>
<keyword evidence="3" id="KW-0131">Cell cycle</keyword>
<dbReference type="STRING" id="84645.A0A498LBM5"/>
<keyword evidence="1" id="KW-0132">Cell division</keyword>
<accession>A0A498LBM5</accession>
<dbReference type="InterPro" id="IPR052213">
    <property type="entry name" value="PAR3"/>
</dbReference>
<dbReference type="PANTHER" id="PTHR16484">
    <property type="entry name" value="PARTITIONING DEFECTIVE 3 RELATED"/>
    <property type="match status" value="1"/>
</dbReference>
<evidence type="ECO:0000256" key="3">
    <source>
        <dbReference type="ARBA" id="ARBA00023306"/>
    </source>
</evidence>
<comment type="caution">
    <text evidence="6">The sequence shown here is derived from an EMBL/GenBank/DDBJ whole genome shotgun (WGS) entry which is preliminary data.</text>
</comment>
<dbReference type="GO" id="GO:0043296">
    <property type="term" value="C:apical junction complex"/>
    <property type="evidence" value="ECO:0007669"/>
    <property type="project" value="TreeGrafter"/>
</dbReference>
<dbReference type="Proteomes" id="UP000290572">
    <property type="component" value="Unassembled WGS sequence"/>
</dbReference>
<gene>
    <name evidence="6" type="ORF">ROHU_013728</name>
</gene>
<reference evidence="6 7" key="1">
    <citation type="submission" date="2018-03" db="EMBL/GenBank/DDBJ databases">
        <title>Draft genome sequence of Rohu Carp (Labeo rohita).</title>
        <authorList>
            <person name="Das P."/>
            <person name="Kushwaha B."/>
            <person name="Joshi C.G."/>
            <person name="Kumar D."/>
            <person name="Nagpure N.S."/>
            <person name="Sahoo L."/>
            <person name="Das S.P."/>
            <person name="Bit A."/>
            <person name="Patnaik S."/>
            <person name="Meher P.K."/>
            <person name="Jayasankar P."/>
            <person name="Koringa P.G."/>
            <person name="Patel N.V."/>
            <person name="Hinsu A.T."/>
            <person name="Kumar R."/>
            <person name="Pandey M."/>
            <person name="Agarwal S."/>
            <person name="Srivastava S."/>
            <person name="Singh M."/>
            <person name="Iquebal M.A."/>
            <person name="Jaiswal S."/>
            <person name="Angadi U.B."/>
            <person name="Kumar N."/>
            <person name="Raza M."/>
            <person name="Shah T.M."/>
            <person name="Rai A."/>
            <person name="Jena J.K."/>
        </authorList>
    </citation>
    <scope>NUCLEOTIDE SEQUENCE [LARGE SCALE GENOMIC DNA]</scope>
    <source>
        <strain evidence="6">DASCIFA01</strain>
        <tissue evidence="6">Testis</tissue>
    </source>
</reference>
<evidence type="ECO:0000313" key="7">
    <source>
        <dbReference type="Proteomes" id="UP000290572"/>
    </source>
</evidence>
<organism evidence="6 7">
    <name type="scientific">Labeo rohita</name>
    <name type="common">Indian major carp</name>
    <name type="synonym">Cyprinus rohita</name>
    <dbReference type="NCBI Taxonomy" id="84645"/>
    <lineage>
        <taxon>Eukaryota</taxon>
        <taxon>Metazoa</taxon>
        <taxon>Chordata</taxon>
        <taxon>Craniata</taxon>
        <taxon>Vertebrata</taxon>
        <taxon>Euteleostomi</taxon>
        <taxon>Actinopterygii</taxon>
        <taxon>Neopterygii</taxon>
        <taxon>Teleostei</taxon>
        <taxon>Ostariophysi</taxon>
        <taxon>Cypriniformes</taxon>
        <taxon>Cyprinidae</taxon>
        <taxon>Labeoninae</taxon>
        <taxon>Labeonini</taxon>
        <taxon>Labeo</taxon>
    </lineage>
</organism>
<dbReference type="Pfam" id="PF12053">
    <property type="entry name" value="Par3_HAL_N_term"/>
    <property type="match status" value="1"/>
</dbReference>
<dbReference type="GO" id="GO:0005912">
    <property type="term" value="C:adherens junction"/>
    <property type="evidence" value="ECO:0007669"/>
    <property type="project" value="TreeGrafter"/>
</dbReference>
<dbReference type="GO" id="GO:0000226">
    <property type="term" value="P:microtubule cytoskeleton organization"/>
    <property type="evidence" value="ECO:0007669"/>
    <property type="project" value="TreeGrafter"/>
</dbReference>
<dbReference type="PANTHER" id="PTHR16484:SF4">
    <property type="entry name" value="PARTITIONING DEFECTIVE 3 HOMOLOG B"/>
    <property type="match status" value="1"/>
</dbReference>
<dbReference type="EMBL" id="QBIY01013495">
    <property type="protein sequence ID" value="RXN02735.1"/>
    <property type="molecule type" value="Genomic_DNA"/>
</dbReference>
<dbReference type="InterPro" id="IPR036034">
    <property type="entry name" value="PDZ_sf"/>
</dbReference>
<dbReference type="GO" id="GO:0030010">
    <property type="term" value="P:establishment of cell polarity"/>
    <property type="evidence" value="ECO:0007669"/>
    <property type="project" value="TreeGrafter"/>
</dbReference>
<dbReference type="GO" id="GO:0005938">
    <property type="term" value="C:cell cortex"/>
    <property type="evidence" value="ECO:0007669"/>
    <property type="project" value="TreeGrafter"/>
</dbReference>
<evidence type="ECO:0000256" key="1">
    <source>
        <dbReference type="ARBA" id="ARBA00022618"/>
    </source>
</evidence>
<dbReference type="GO" id="GO:0007155">
    <property type="term" value="P:cell adhesion"/>
    <property type="evidence" value="ECO:0007669"/>
    <property type="project" value="TreeGrafter"/>
</dbReference>